<gene>
    <name evidence="1" type="ORF">GGR21_002453</name>
</gene>
<dbReference type="EMBL" id="JACIEP010000008">
    <property type="protein sequence ID" value="MBB4036547.1"/>
    <property type="molecule type" value="Genomic_DNA"/>
</dbReference>
<reference evidence="1 2" key="1">
    <citation type="submission" date="2020-08" db="EMBL/GenBank/DDBJ databases">
        <title>Genomic Encyclopedia of Type Strains, Phase IV (KMG-IV): sequencing the most valuable type-strain genomes for metagenomic binning, comparative biology and taxonomic classification.</title>
        <authorList>
            <person name="Goeker M."/>
        </authorList>
    </citation>
    <scope>NUCLEOTIDE SEQUENCE [LARGE SCALE GENOMIC DNA]</scope>
    <source>
        <strain evidence="1 2">DSM 104969</strain>
    </source>
</reference>
<evidence type="ECO:0000313" key="2">
    <source>
        <dbReference type="Proteomes" id="UP000555103"/>
    </source>
</evidence>
<accession>A0A840CKG2</accession>
<protein>
    <submittedName>
        <fullName evidence="1">Uncharacterized protein</fullName>
    </submittedName>
</protein>
<proteinExistence type="predicted"/>
<dbReference type="AlphaFoldDB" id="A0A840CKG2"/>
<comment type="caution">
    <text evidence="1">The sequence shown here is derived from an EMBL/GenBank/DDBJ whole genome shotgun (WGS) entry which is preliminary data.</text>
</comment>
<sequence>MEDQIEYISSSLALQIKPNDILKRIELQVMIEDIMHSVREKDVLDTEDLVDLSLLGVPFISFLMKYKNISDDEARALISYGYVTYYDFMLILRCGVE</sequence>
<dbReference type="Proteomes" id="UP000555103">
    <property type="component" value="Unassembled WGS sequence"/>
</dbReference>
<evidence type="ECO:0000313" key="1">
    <source>
        <dbReference type="EMBL" id="MBB4036547.1"/>
    </source>
</evidence>
<organism evidence="1 2">
    <name type="scientific">Dysgonomonas hofstadii</name>
    <dbReference type="NCBI Taxonomy" id="637886"/>
    <lineage>
        <taxon>Bacteria</taxon>
        <taxon>Pseudomonadati</taxon>
        <taxon>Bacteroidota</taxon>
        <taxon>Bacteroidia</taxon>
        <taxon>Bacteroidales</taxon>
        <taxon>Dysgonomonadaceae</taxon>
        <taxon>Dysgonomonas</taxon>
    </lineage>
</organism>
<name>A0A840CKG2_9BACT</name>
<dbReference type="RefSeq" id="WP_183307448.1">
    <property type="nucleotide sequence ID" value="NZ_JACIEP010000008.1"/>
</dbReference>
<keyword evidence="2" id="KW-1185">Reference proteome</keyword>